<dbReference type="Gene3D" id="1.10.443.10">
    <property type="entry name" value="Intergrase catalytic core"/>
    <property type="match status" value="1"/>
</dbReference>
<dbReference type="Proteomes" id="UP000094329">
    <property type="component" value="Unassembled WGS sequence"/>
</dbReference>
<name>A0ABX2ZXH8_9GAMM</name>
<dbReference type="InterPro" id="IPR011010">
    <property type="entry name" value="DNA_brk_join_enz"/>
</dbReference>
<dbReference type="PANTHER" id="PTHR30349:SF64">
    <property type="entry name" value="PROPHAGE INTEGRASE INTD-RELATED"/>
    <property type="match status" value="1"/>
</dbReference>
<comment type="caution">
    <text evidence="4">The sequence shown here is derived from an EMBL/GenBank/DDBJ whole genome shotgun (WGS) entry which is preliminary data.</text>
</comment>
<dbReference type="Pfam" id="PF00589">
    <property type="entry name" value="Phage_integrase"/>
    <property type="match status" value="1"/>
</dbReference>
<keyword evidence="2" id="KW-0233">DNA recombination</keyword>
<evidence type="ECO:0000256" key="2">
    <source>
        <dbReference type="ARBA" id="ARBA00023172"/>
    </source>
</evidence>
<keyword evidence="5" id="KW-1185">Reference proteome</keyword>
<evidence type="ECO:0000259" key="3">
    <source>
        <dbReference type="PROSITE" id="PS51898"/>
    </source>
</evidence>
<protein>
    <recommendedName>
        <fullName evidence="3">Tyr recombinase domain-containing protein</fullName>
    </recommendedName>
</protein>
<sequence>MLLIKKPEGQAKIISRTEEKRILHSLDAKQNSERNKVMFLLTIKAGLRAKEVAGLRWSMVTDATGEITNAISLTASICKGTKGRTIPLSKDLKQVLQQLQKNSTRIQSFDPVILSARKTAMTHHGVVYFFRILYKDNGLIGCSSHSGRRTFITRLANRIISVGGSLRDVQQMAGHSSLSITQSYIEGNDRAKVEAVNLI</sequence>
<keyword evidence="1" id="KW-0229">DNA integration</keyword>
<dbReference type="EMBL" id="MDTU01000004">
    <property type="protein sequence ID" value="ODN41326.1"/>
    <property type="molecule type" value="Genomic_DNA"/>
</dbReference>
<dbReference type="RefSeq" id="WP_069314315.1">
    <property type="nucleotide sequence ID" value="NZ_MDTU01000004.1"/>
</dbReference>
<dbReference type="InterPro" id="IPR050090">
    <property type="entry name" value="Tyrosine_recombinase_XerCD"/>
</dbReference>
<proteinExistence type="predicted"/>
<dbReference type="SUPFAM" id="SSF56349">
    <property type="entry name" value="DNA breaking-rejoining enzymes"/>
    <property type="match status" value="1"/>
</dbReference>
<evidence type="ECO:0000313" key="5">
    <source>
        <dbReference type="Proteomes" id="UP000094329"/>
    </source>
</evidence>
<accession>A0ABX2ZXH8</accession>
<evidence type="ECO:0000313" key="4">
    <source>
        <dbReference type="EMBL" id="ODN41326.1"/>
    </source>
</evidence>
<dbReference type="CDD" id="cd00397">
    <property type="entry name" value="DNA_BRE_C"/>
    <property type="match status" value="1"/>
</dbReference>
<dbReference type="PROSITE" id="PS51898">
    <property type="entry name" value="TYR_RECOMBINASE"/>
    <property type="match status" value="1"/>
</dbReference>
<reference evidence="4 5" key="1">
    <citation type="submission" date="2016-08" db="EMBL/GenBank/DDBJ databases">
        <title>Draft genome sequence of Candidatus Piscirickettsia litoralis, from seawater.</title>
        <authorList>
            <person name="Wan X."/>
            <person name="Lee A.J."/>
            <person name="Hou S."/>
            <person name="Donachie S.P."/>
        </authorList>
    </citation>
    <scope>NUCLEOTIDE SEQUENCE [LARGE SCALE GENOMIC DNA]</scope>
    <source>
        <strain evidence="4 5">Y2</strain>
    </source>
</reference>
<dbReference type="PANTHER" id="PTHR30349">
    <property type="entry name" value="PHAGE INTEGRASE-RELATED"/>
    <property type="match status" value="1"/>
</dbReference>
<dbReference type="InterPro" id="IPR013762">
    <property type="entry name" value="Integrase-like_cat_sf"/>
</dbReference>
<organism evidence="4 5">
    <name type="scientific">Piscirickettsia litoralis</name>
    <dbReference type="NCBI Taxonomy" id="1891921"/>
    <lineage>
        <taxon>Bacteria</taxon>
        <taxon>Pseudomonadati</taxon>
        <taxon>Pseudomonadota</taxon>
        <taxon>Gammaproteobacteria</taxon>
        <taxon>Thiotrichales</taxon>
        <taxon>Piscirickettsiaceae</taxon>
        <taxon>Piscirickettsia</taxon>
    </lineage>
</organism>
<evidence type="ECO:0000256" key="1">
    <source>
        <dbReference type="ARBA" id="ARBA00022908"/>
    </source>
</evidence>
<gene>
    <name evidence="4" type="ORF">BGC07_17025</name>
</gene>
<dbReference type="InterPro" id="IPR002104">
    <property type="entry name" value="Integrase_catalytic"/>
</dbReference>
<feature type="domain" description="Tyr recombinase" evidence="3">
    <location>
        <begin position="9"/>
        <end position="197"/>
    </location>
</feature>